<reference evidence="2 3" key="1">
    <citation type="submission" date="2014-04" db="EMBL/GenBank/DDBJ databases">
        <authorList>
            <consortium name="DOE Joint Genome Institute"/>
            <person name="Kuo A."/>
            <person name="Kohler A."/>
            <person name="Nagy L.G."/>
            <person name="Floudas D."/>
            <person name="Copeland A."/>
            <person name="Barry K.W."/>
            <person name="Cichocki N."/>
            <person name="Veneault-Fourrey C."/>
            <person name="LaButti K."/>
            <person name="Lindquist E.A."/>
            <person name="Lipzen A."/>
            <person name="Lundell T."/>
            <person name="Morin E."/>
            <person name="Murat C."/>
            <person name="Sun H."/>
            <person name="Tunlid A."/>
            <person name="Henrissat B."/>
            <person name="Grigoriev I.V."/>
            <person name="Hibbett D.S."/>
            <person name="Martin F."/>
            <person name="Nordberg H.P."/>
            <person name="Cantor M.N."/>
            <person name="Hua S.X."/>
        </authorList>
    </citation>
    <scope>NUCLEOTIDE SEQUENCE [LARGE SCALE GENOMIC DNA]</scope>
    <source>
        <strain evidence="2 3">Foug A</strain>
    </source>
</reference>
<reference evidence="3" key="2">
    <citation type="submission" date="2015-01" db="EMBL/GenBank/DDBJ databases">
        <title>Evolutionary Origins and Diversification of the Mycorrhizal Mutualists.</title>
        <authorList>
            <consortium name="DOE Joint Genome Institute"/>
            <consortium name="Mycorrhizal Genomics Consortium"/>
            <person name="Kohler A."/>
            <person name="Kuo A."/>
            <person name="Nagy L.G."/>
            <person name="Floudas D."/>
            <person name="Copeland A."/>
            <person name="Barry K.W."/>
            <person name="Cichocki N."/>
            <person name="Veneault-Fourrey C."/>
            <person name="LaButti K."/>
            <person name="Lindquist E.A."/>
            <person name="Lipzen A."/>
            <person name="Lundell T."/>
            <person name="Morin E."/>
            <person name="Murat C."/>
            <person name="Riley R."/>
            <person name="Ohm R."/>
            <person name="Sun H."/>
            <person name="Tunlid A."/>
            <person name="Henrissat B."/>
            <person name="Grigoriev I.V."/>
            <person name="Hibbett D.S."/>
            <person name="Martin F."/>
        </authorList>
    </citation>
    <scope>NUCLEOTIDE SEQUENCE [LARGE SCALE GENOMIC DNA]</scope>
    <source>
        <strain evidence="3">Foug A</strain>
    </source>
</reference>
<name>A0A0C3DKK4_9AGAM</name>
<dbReference type="STRING" id="1036808.A0A0C3DKK4"/>
<evidence type="ECO:0000313" key="3">
    <source>
        <dbReference type="Proteomes" id="UP000053989"/>
    </source>
</evidence>
<dbReference type="InParanoid" id="A0A0C3DKK4"/>
<dbReference type="EMBL" id="KN822109">
    <property type="protein sequence ID" value="KIM56849.1"/>
    <property type="molecule type" value="Genomic_DNA"/>
</dbReference>
<dbReference type="HOGENOM" id="CLU_037286_0_0_1"/>
<feature type="region of interest" description="Disordered" evidence="1">
    <location>
        <begin position="227"/>
        <end position="246"/>
    </location>
</feature>
<keyword evidence="3" id="KW-1185">Reference proteome</keyword>
<dbReference type="OrthoDB" id="2678560at2759"/>
<accession>A0A0C3DKK4</accession>
<evidence type="ECO:0000313" key="2">
    <source>
        <dbReference type="EMBL" id="KIM56849.1"/>
    </source>
</evidence>
<sequence length="388" mass="43391">MTTSATAKMLPLFHGDYSDKEEPAHWFAQFQLALPDLWPEATKVQWFRMQLAPRGYTDEWFDALTTSECASVAAIRTRARWSKVQQKERVRDQSLKEEEIGKWIQEGRVGDYGQNVWAERVMKLALSMGDADGTLIEYAIKMAPPILRNHLEEGYDSWEEFIQAVRNIPAVKLRHSREDLEKERTQDSAIAVLRQQVTQLTVWASVPSYQASPRVSPTSLPYTNAVSGTATPSTPQGAAWHRTYGSDTTPSLKRPYPLKPGMAALGSGECFVCRMVTDLPHIGGVCQAAEPLKPLESRWRQLVAGMLRRAMSPRPPVSQVQYVWPMTQLHPAVSMLAPVLVHAVGAYEDDTSTGDNYGFKGDGYTEVPWDWVTASENGGGLRQPADQQ</sequence>
<dbReference type="AlphaFoldDB" id="A0A0C3DKK4"/>
<gene>
    <name evidence="2" type="ORF">SCLCIDRAFT_17106</name>
</gene>
<organism evidence="2 3">
    <name type="scientific">Scleroderma citrinum Foug A</name>
    <dbReference type="NCBI Taxonomy" id="1036808"/>
    <lineage>
        <taxon>Eukaryota</taxon>
        <taxon>Fungi</taxon>
        <taxon>Dikarya</taxon>
        <taxon>Basidiomycota</taxon>
        <taxon>Agaricomycotina</taxon>
        <taxon>Agaricomycetes</taxon>
        <taxon>Agaricomycetidae</taxon>
        <taxon>Boletales</taxon>
        <taxon>Sclerodermatineae</taxon>
        <taxon>Sclerodermataceae</taxon>
        <taxon>Scleroderma</taxon>
    </lineage>
</organism>
<evidence type="ECO:0000256" key="1">
    <source>
        <dbReference type="SAM" id="MobiDB-lite"/>
    </source>
</evidence>
<proteinExistence type="predicted"/>
<dbReference type="Proteomes" id="UP000053989">
    <property type="component" value="Unassembled WGS sequence"/>
</dbReference>
<feature type="compositionally biased region" description="Polar residues" evidence="1">
    <location>
        <begin position="227"/>
        <end position="236"/>
    </location>
</feature>
<protein>
    <submittedName>
        <fullName evidence="2">Uncharacterized protein</fullName>
    </submittedName>
</protein>